<keyword evidence="2" id="KW-0411">Iron-sulfur</keyword>
<feature type="domain" description="Radical SAM core" evidence="3">
    <location>
        <begin position="1"/>
        <end position="250"/>
    </location>
</feature>
<dbReference type="SFLD" id="SFLDS00029">
    <property type="entry name" value="Radical_SAM"/>
    <property type="match status" value="1"/>
</dbReference>
<keyword evidence="2" id="KW-0479">Metal-binding</keyword>
<dbReference type="SFLD" id="SFLDG01065">
    <property type="entry name" value="anaerobic_coproporphyrinogen-I"/>
    <property type="match status" value="1"/>
</dbReference>
<dbReference type="NCBIfam" id="TIGR00539">
    <property type="entry name" value="hemN_rel"/>
    <property type="match status" value="1"/>
</dbReference>
<dbReference type="PROSITE" id="PS51918">
    <property type="entry name" value="RADICAL_SAM"/>
    <property type="match status" value="1"/>
</dbReference>
<comment type="subcellular location">
    <subcellularLocation>
        <location evidence="2">Cytoplasm</location>
    </subcellularLocation>
</comment>
<dbReference type="GO" id="GO:0006779">
    <property type="term" value="P:porphyrin-containing compound biosynthetic process"/>
    <property type="evidence" value="ECO:0007669"/>
    <property type="project" value="InterPro"/>
</dbReference>
<keyword evidence="2" id="KW-0349">Heme</keyword>
<evidence type="ECO:0000259" key="3">
    <source>
        <dbReference type="PROSITE" id="PS51918"/>
    </source>
</evidence>
<dbReference type="PATRIC" id="fig|28128.5.peg.1121"/>
<dbReference type="InterPro" id="IPR010723">
    <property type="entry name" value="HemN_C"/>
</dbReference>
<comment type="caution">
    <text evidence="4">The sequence shown here is derived from an EMBL/GenBank/DDBJ whole genome shotgun (WGS) entry which is preliminary data.</text>
</comment>
<dbReference type="Pfam" id="PF06969">
    <property type="entry name" value="HemN_C"/>
    <property type="match status" value="1"/>
</dbReference>
<dbReference type="PANTHER" id="PTHR13932:SF5">
    <property type="entry name" value="RADICAL S-ADENOSYL METHIONINE DOMAIN-CONTAINING PROTEIN 1, MITOCHONDRIAL"/>
    <property type="match status" value="1"/>
</dbReference>
<dbReference type="InterPro" id="IPR004559">
    <property type="entry name" value="HemW-like"/>
</dbReference>
<name>A0A133QAH7_9BACT</name>
<comment type="function">
    <text evidence="2">Probably acts as a heme chaperone, transferring heme to an unknown acceptor. Binds one molecule of heme per monomer, possibly covalently. Binds 1 [4Fe-4S] cluster. The cluster is coordinated with 3 cysteines and an exchangeable S-adenosyl-L-methionine.</text>
</comment>
<protein>
    <recommendedName>
        <fullName evidence="2">Heme chaperone HemW</fullName>
    </recommendedName>
</protein>
<dbReference type="GO" id="GO:0005737">
    <property type="term" value="C:cytoplasm"/>
    <property type="evidence" value="ECO:0007669"/>
    <property type="project" value="UniProtKB-SubCell"/>
</dbReference>
<organism evidence="4 5">
    <name type="scientific">Prevotella corporis</name>
    <dbReference type="NCBI Taxonomy" id="28128"/>
    <lineage>
        <taxon>Bacteria</taxon>
        <taxon>Pseudomonadati</taxon>
        <taxon>Bacteroidota</taxon>
        <taxon>Bacteroidia</taxon>
        <taxon>Bacteroidales</taxon>
        <taxon>Prevotellaceae</taxon>
        <taxon>Prevotella</taxon>
    </lineage>
</organism>
<evidence type="ECO:0000256" key="1">
    <source>
        <dbReference type="ARBA" id="ARBA00006100"/>
    </source>
</evidence>
<sequence>MSGLYIHIPFCASRCIYCGFYSTITPKKAIGTGEVGNGAPYLIDRYTDAICKEMELQKGYIVNKAIANEENSKLKTIYLGGGTPSQLSFRNLQQIFHQITTVYGEILDDYYSMEVTLECNPDDVTDDFASEISELPINRISMGVQTFSNDRLRFIKRRHNAEEIGMAVRRLRNIGIQNISIDLMFGFPQENLDDWKKDIDKALALNIEHISAYSLMYEEGTPLFHLLECGKVKEIDEESYRKMYEELTNRLTNAGFEQYEISNFARIIEGRSTSPYRSRHNSSYWNDTAYLGIGASAHSYNRTSRQWNVSDLKVYIDAIEKGKLPAEKEIIDENTHYNDMITTALRTTEGINTSILPSKLRKYILKAAQPHIKANLLKIDDNHLHLTRNGIFVSDSIMSDLMFV</sequence>
<dbReference type="SMART" id="SM00729">
    <property type="entry name" value="Elp3"/>
    <property type="match status" value="1"/>
</dbReference>
<evidence type="ECO:0000313" key="5">
    <source>
        <dbReference type="Proteomes" id="UP000070533"/>
    </source>
</evidence>
<dbReference type="InterPro" id="IPR006638">
    <property type="entry name" value="Elp3/MiaA/NifB-like_rSAM"/>
</dbReference>
<keyword evidence="2" id="KW-0949">S-adenosyl-L-methionine</keyword>
<gene>
    <name evidence="4" type="ORF">HMPREF3226_01105</name>
</gene>
<dbReference type="eggNOG" id="COG0635">
    <property type="taxonomic scope" value="Bacteria"/>
</dbReference>
<dbReference type="InterPro" id="IPR023404">
    <property type="entry name" value="rSAM_horseshoe"/>
</dbReference>
<dbReference type="InterPro" id="IPR034505">
    <property type="entry name" value="Coproporphyrinogen-III_oxidase"/>
</dbReference>
<dbReference type="Gene3D" id="3.80.30.20">
    <property type="entry name" value="tm_1862 like domain"/>
    <property type="match status" value="1"/>
</dbReference>
<accession>A0A133QAH7</accession>
<keyword evidence="2" id="KW-0408">Iron</keyword>
<dbReference type="GO" id="GO:0004109">
    <property type="term" value="F:coproporphyrinogen oxidase activity"/>
    <property type="evidence" value="ECO:0007669"/>
    <property type="project" value="InterPro"/>
</dbReference>
<dbReference type="STRING" id="28128.HMPREF3226_01105"/>
<dbReference type="CDD" id="cd01335">
    <property type="entry name" value="Radical_SAM"/>
    <property type="match status" value="1"/>
</dbReference>
<dbReference type="PANTHER" id="PTHR13932">
    <property type="entry name" value="COPROPORPHYRINIGEN III OXIDASE"/>
    <property type="match status" value="1"/>
</dbReference>
<dbReference type="Pfam" id="PF04055">
    <property type="entry name" value="Radical_SAM"/>
    <property type="match status" value="1"/>
</dbReference>
<dbReference type="InterPro" id="IPR058240">
    <property type="entry name" value="rSAM_sf"/>
</dbReference>
<dbReference type="GO" id="GO:0051539">
    <property type="term" value="F:4 iron, 4 sulfur cluster binding"/>
    <property type="evidence" value="ECO:0007669"/>
    <property type="project" value="UniProtKB-UniRule"/>
</dbReference>
<evidence type="ECO:0000313" key="4">
    <source>
        <dbReference type="EMBL" id="KXA39894.1"/>
    </source>
</evidence>
<dbReference type="InterPro" id="IPR007197">
    <property type="entry name" value="rSAM"/>
</dbReference>
<keyword evidence="2" id="KW-0143">Chaperone</keyword>
<dbReference type="SUPFAM" id="SSF102114">
    <property type="entry name" value="Radical SAM enzymes"/>
    <property type="match status" value="1"/>
</dbReference>
<keyword evidence="2" id="KW-0004">4Fe-4S</keyword>
<evidence type="ECO:0000256" key="2">
    <source>
        <dbReference type="RuleBase" id="RU364116"/>
    </source>
</evidence>
<reference evidence="5" key="1">
    <citation type="submission" date="2016-01" db="EMBL/GenBank/DDBJ databases">
        <authorList>
            <person name="Mitreva M."/>
            <person name="Pepin K.H."/>
            <person name="Mihindukulasuriya K.A."/>
            <person name="Fulton R."/>
            <person name="Fronick C."/>
            <person name="O'Laughlin M."/>
            <person name="Miner T."/>
            <person name="Herter B."/>
            <person name="Rosa B.A."/>
            <person name="Cordes M."/>
            <person name="Tomlinson C."/>
            <person name="Wollam A."/>
            <person name="Palsikar V.B."/>
            <person name="Mardis E.R."/>
            <person name="Wilson R.K."/>
        </authorList>
    </citation>
    <scope>NUCLEOTIDE SEQUENCE [LARGE SCALE GENOMIC DNA]</scope>
    <source>
        <strain evidence="5">MJR7716</strain>
    </source>
</reference>
<keyword evidence="2" id="KW-0963">Cytoplasm</keyword>
<dbReference type="EMBL" id="LRQG01000086">
    <property type="protein sequence ID" value="KXA39894.1"/>
    <property type="molecule type" value="Genomic_DNA"/>
</dbReference>
<dbReference type="Proteomes" id="UP000070533">
    <property type="component" value="Unassembled WGS sequence"/>
</dbReference>
<dbReference type="OrthoDB" id="9808022at2"/>
<proteinExistence type="inferred from homology"/>
<dbReference type="GO" id="GO:0046872">
    <property type="term" value="F:metal ion binding"/>
    <property type="evidence" value="ECO:0007669"/>
    <property type="project" value="UniProtKB-UniRule"/>
</dbReference>
<keyword evidence="5" id="KW-1185">Reference proteome</keyword>
<dbReference type="RefSeq" id="WP_060940523.1">
    <property type="nucleotide sequence ID" value="NZ_JAIHUT010000003.1"/>
</dbReference>
<dbReference type="AlphaFoldDB" id="A0A133QAH7"/>
<comment type="similarity">
    <text evidence="1">Belongs to the anaerobic coproporphyrinogen-III oxidase family. HemW subfamily.</text>
</comment>
<dbReference type="SFLD" id="SFLDF00562">
    <property type="entry name" value="HemN-like__clustered_with_heat"/>
    <property type="match status" value="1"/>
</dbReference>